<feature type="chain" id="PRO_5038601110" evidence="2">
    <location>
        <begin position="22"/>
        <end position="201"/>
    </location>
</feature>
<sequence length="201" mass="19927">MRRTTMTVVSLGAALALTACGGDGESEDTGSGSSSSSASSSAEASESSGSESPGSDSSGSESSGSGSSSSASPTGSGSSSSAAGGSGGEPEDEAGDTPEDVVEEYATALGEKDYATICETIDPATVDAMLQASGSDSCEDELEASGQQLESITPEQVDKLEIGEAEVAADGQTATLTTTFEDNTTEVRLSKSEGLWKITQM</sequence>
<accession>A0A852WZD4</accession>
<evidence type="ECO:0000313" key="3">
    <source>
        <dbReference type="EMBL" id="NYG35969.1"/>
    </source>
</evidence>
<gene>
    <name evidence="3" type="ORF">BJY28_000438</name>
</gene>
<dbReference type="AlphaFoldDB" id="A0A852WZD4"/>
<dbReference type="RefSeq" id="WP_179461547.1">
    <property type="nucleotide sequence ID" value="NZ_JACBZX010000001.1"/>
</dbReference>
<evidence type="ECO:0000313" key="4">
    <source>
        <dbReference type="Proteomes" id="UP000592181"/>
    </source>
</evidence>
<dbReference type="GO" id="GO:0016853">
    <property type="term" value="F:isomerase activity"/>
    <property type="evidence" value="ECO:0007669"/>
    <property type="project" value="UniProtKB-KW"/>
</dbReference>
<protein>
    <submittedName>
        <fullName evidence="3">Ketosteroid isomerase-like protein</fullName>
    </submittedName>
</protein>
<evidence type="ECO:0000256" key="1">
    <source>
        <dbReference type="SAM" id="MobiDB-lite"/>
    </source>
</evidence>
<keyword evidence="2" id="KW-0732">Signal</keyword>
<feature type="signal peptide" evidence="2">
    <location>
        <begin position="1"/>
        <end position="21"/>
    </location>
</feature>
<feature type="region of interest" description="Disordered" evidence="1">
    <location>
        <begin position="20"/>
        <end position="101"/>
    </location>
</feature>
<dbReference type="Gene3D" id="3.10.450.50">
    <property type="match status" value="1"/>
</dbReference>
<feature type="compositionally biased region" description="Acidic residues" evidence="1">
    <location>
        <begin position="89"/>
        <end position="101"/>
    </location>
</feature>
<feature type="compositionally biased region" description="Low complexity" evidence="1">
    <location>
        <begin position="29"/>
        <end position="83"/>
    </location>
</feature>
<dbReference type="Proteomes" id="UP000592181">
    <property type="component" value="Unassembled WGS sequence"/>
</dbReference>
<organism evidence="3 4">
    <name type="scientific">Janibacter alkaliphilus</name>
    <dbReference type="NCBI Taxonomy" id="1069963"/>
    <lineage>
        <taxon>Bacteria</taxon>
        <taxon>Bacillati</taxon>
        <taxon>Actinomycetota</taxon>
        <taxon>Actinomycetes</taxon>
        <taxon>Micrococcales</taxon>
        <taxon>Intrasporangiaceae</taxon>
        <taxon>Janibacter</taxon>
    </lineage>
</organism>
<proteinExistence type="predicted"/>
<dbReference type="EMBL" id="JACBZX010000001">
    <property type="protein sequence ID" value="NYG35969.1"/>
    <property type="molecule type" value="Genomic_DNA"/>
</dbReference>
<name>A0A852WZD4_9MICO</name>
<comment type="caution">
    <text evidence="3">The sequence shown here is derived from an EMBL/GenBank/DDBJ whole genome shotgun (WGS) entry which is preliminary data.</text>
</comment>
<evidence type="ECO:0000256" key="2">
    <source>
        <dbReference type="SAM" id="SignalP"/>
    </source>
</evidence>
<keyword evidence="4" id="KW-1185">Reference proteome</keyword>
<dbReference type="PROSITE" id="PS51257">
    <property type="entry name" value="PROKAR_LIPOPROTEIN"/>
    <property type="match status" value="1"/>
</dbReference>
<reference evidence="3 4" key="1">
    <citation type="submission" date="2020-07" db="EMBL/GenBank/DDBJ databases">
        <title>Sequencing the genomes of 1000 actinobacteria strains.</title>
        <authorList>
            <person name="Klenk H.-P."/>
        </authorList>
    </citation>
    <scope>NUCLEOTIDE SEQUENCE [LARGE SCALE GENOMIC DNA]</scope>
    <source>
        <strain evidence="3 4">DSM 24723</strain>
    </source>
</reference>
<keyword evidence="3" id="KW-0413">Isomerase</keyword>